<feature type="transmembrane region" description="Helical" evidence="7">
    <location>
        <begin position="311"/>
        <end position="331"/>
    </location>
</feature>
<reference evidence="9 10" key="1">
    <citation type="journal article" date="2019" name="Int. J. Syst. Evol. Microbiol.">
        <title>The Global Catalogue of Microorganisms (GCM) 10K type strain sequencing project: providing services to taxonomists for standard genome sequencing and annotation.</title>
        <authorList>
            <consortium name="The Broad Institute Genomics Platform"/>
            <consortium name="The Broad Institute Genome Sequencing Center for Infectious Disease"/>
            <person name="Wu L."/>
            <person name="Ma J."/>
        </authorList>
    </citation>
    <scope>NUCLEOTIDE SEQUENCE [LARGE SCALE GENOMIC DNA]</scope>
    <source>
        <strain evidence="9 10">JCM 15628</strain>
    </source>
</reference>
<keyword evidence="3 7" id="KW-0812">Transmembrane</keyword>
<feature type="domain" description="Phage shock protein PspC N-terminal" evidence="8">
    <location>
        <begin position="43"/>
        <end position="98"/>
    </location>
</feature>
<feature type="compositionally biased region" description="Low complexity" evidence="6">
    <location>
        <begin position="229"/>
        <end position="238"/>
    </location>
</feature>
<dbReference type="PANTHER" id="PTHR33885:SF3">
    <property type="entry name" value="PHAGE SHOCK PROTEIN C"/>
    <property type="match status" value="1"/>
</dbReference>
<feature type="region of interest" description="Disordered" evidence="6">
    <location>
        <begin position="1"/>
        <end position="25"/>
    </location>
</feature>
<feature type="transmembrane region" description="Helical" evidence="7">
    <location>
        <begin position="72"/>
        <end position="95"/>
    </location>
</feature>
<keyword evidence="10" id="KW-1185">Reference proteome</keyword>
<name>A0ABN2R8V5_9MICO</name>
<evidence type="ECO:0000259" key="8">
    <source>
        <dbReference type="Pfam" id="PF04024"/>
    </source>
</evidence>
<evidence type="ECO:0000256" key="5">
    <source>
        <dbReference type="ARBA" id="ARBA00023136"/>
    </source>
</evidence>
<feature type="transmembrane region" description="Helical" evidence="7">
    <location>
        <begin position="139"/>
        <end position="156"/>
    </location>
</feature>
<comment type="subcellular location">
    <subcellularLocation>
        <location evidence="1">Cell membrane</location>
        <topology evidence="1">Single-pass membrane protein</topology>
    </subcellularLocation>
</comment>
<evidence type="ECO:0000313" key="9">
    <source>
        <dbReference type="EMBL" id="GAA1964939.1"/>
    </source>
</evidence>
<dbReference type="InterPro" id="IPR007168">
    <property type="entry name" value="Phageshock_PspC_N"/>
</dbReference>
<evidence type="ECO:0000256" key="1">
    <source>
        <dbReference type="ARBA" id="ARBA00004162"/>
    </source>
</evidence>
<evidence type="ECO:0000256" key="2">
    <source>
        <dbReference type="ARBA" id="ARBA00022475"/>
    </source>
</evidence>
<evidence type="ECO:0000256" key="7">
    <source>
        <dbReference type="SAM" id="Phobius"/>
    </source>
</evidence>
<feature type="transmembrane region" description="Helical" evidence="7">
    <location>
        <begin position="338"/>
        <end position="359"/>
    </location>
</feature>
<evidence type="ECO:0000256" key="6">
    <source>
        <dbReference type="SAM" id="MobiDB-lite"/>
    </source>
</evidence>
<keyword evidence="2" id="KW-1003">Cell membrane</keyword>
<feature type="transmembrane region" description="Helical" evidence="7">
    <location>
        <begin position="276"/>
        <end position="299"/>
    </location>
</feature>
<feature type="compositionally biased region" description="Low complexity" evidence="6">
    <location>
        <begin position="176"/>
        <end position="212"/>
    </location>
</feature>
<protein>
    <recommendedName>
        <fullName evidence="8">Phage shock protein PspC N-terminal domain-containing protein</fullName>
    </recommendedName>
</protein>
<dbReference type="Proteomes" id="UP001500013">
    <property type="component" value="Unassembled WGS sequence"/>
</dbReference>
<feature type="transmembrane region" description="Helical" evidence="7">
    <location>
        <begin position="116"/>
        <end position="133"/>
    </location>
</feature>
<dbReference type="InterPro" id="IPR052027">
    <property type="entry name" value="PspC"/>
</dbReference>
<dbReference type="PANTHER" id="PTHR33885">
    <property type="entry name" value="PHAGE SHOCK PROTEIN C"/>
    <property type="match status" value="1"/>
</dbReference>
<keyword evidence="5 7" id="KW-0472">Membrane</keyword>
<keyword evidence="4 7" id="KW-1133">Transmembrane helix</keyword>
<feature type="region of interest" description="Disordered" evidence="6">
    <location>
        <begin position="169"/>
        <end position="238"/>
    </location>
</feature>
<evidence type="ECO:0000313" key="10">
    <source>
        <dbReference type="Proteomes" id="UP001500013"/>
    </source>
</evidence>
<proteinExistence type="predicted"/>
<gene>
    <name evidence="9" type="ORF">GCM10009817_00870</name>
</gene>
<evidence type="ECO:0000256" key="4">
    <source>
        <dbReference type="ARBA" id="ARBA00022989"/>
    </source>
</evidence>
<accession>A0ABN2R8V5</accession>
<dbReference type="EMBL" id="BAAAPU010000001">
    <property type="protein sequence ID" value="GAA1964939.1"/>
    <property type="molecule type" value="Genomic_DNA"/>
</dbReference>
<comment type="caution">
    <text evidence="9">The sequence shown here is derived from an EMBL/GenBank/DDBJ whole genome shotgun (WGS) entry which is preliminary data.</text>
</comment>
<sequence>MTNSSGAPQQAGQGQGGHGGQRHGGHGGHGLDGFYSALRRPGIVRQSQGRWFAGVATGLARWLGVDPLVVRAGFILFSIFFGMGLALYLVLWLLMPDERGEIHVERALKYGEGGSIFLLVVTAISVTGGGPWWGGDSRGFRFFGFLLLVAGAWWFLTRTGAGRDLRAQAPWRNQGGAPPATTDPTDPTHSTHPTGTYGPTGATGATPSPGTGAQDPGPGASGDSTAFQPSAGTAAPGAPAPVTAYASTGNAAANAGATLAAPRPPAPTPVHERTPVIGFAGGLLLLGLAIITAVVMSSVAQTAGWSGNHVAVGLASGVGMLGLGILVAGLAGRRAGGLAFFAVVGMIAAAAATAAPAGVTQPWQVGDRTHLVTSLTPPPSYELGVGQMTVDLTRADYRSTPGTDRVTAKAALGQIDLVVPKGVRITVNTSGRAGALHATDTTEGTVDLQSGQSGMGPGMGMHDGGMSWQRTLQYGPQTGQTEIVVDAEVGVGEIHVRSASAS</sequence>
<dbReference type="RefSeq" id="WP_344057306.1">
    <property type="nucleotide sequence ID" value="NZ_BAAAPU010000001.1"/>
</dbReference>
<dbReference type="Pfam" id="PF04024">
    <property type="entry name" value="PspC"/>
    <property type="match status" value="1"/>
</dbReference>
<organism evidence="9 10">
    <name type="scientific">Terrabacter lapilli</name>
    <dbReference type="NCBI Taxonomy" id="436231"/>
    <lineage>
        <taxon>Bacteria</taxon>
        <taxon>Bacillati</taxon>
        <taxon>Actinomycetota</taxon>
        <taxon>Actinomycetes</taxon>
        <taxon>Micrococcales</taxon>
        <taxon>Intrasporangiaceae</taxon>
        <taxon>Terrabacter</taxon>
    </lineage>
</organism>
<evidence type="ECO:0000256" key="3">
    <source>
        <dbReference type="ARBA" id="ARBA00022692"/>
    </source>
</evidence>